<organism evidence="5 6">
    <name type="scientific">Actinomadura parmotrematis</name>
    <dbReference type="NCBI Taxonomy" id="2864039"/>
    <lineage>
        <taxon>Bacteria</taxon>
        <taxon>Bacillati</taxon>
        <taxon>Actinomycetota</taxon>
        <taxon>Actinomycetes</taxon>
        <taxon>Streptosporangiales</taxon>
        <taxon>Thermomonosporaceae</taxon>
        <taxon>Actinomadura</taxon>
    </lineage>
</organism>
<dbReference type="InterPro" id="IPR025736">
    <property type="entry name" value="PucR_C-HTH_dom"/>
</dbReference>
<dbReference type="InterPro" id="IPR025751">
    <property type="entry name" value="RsbRD_N_dom"/>
</dbReference>
<dbReference type="InterPro" id="IPR041522">
    <property type="entry name" value="CdaR_GGDEF"/>
</dbReference>
<feature type="domain" description="RsbT co-antagonist protein RsbRD N-terminal" evidence="3">
    <location>
        <begin position="21"/>
        <end position="158"/>
    </location>
</feature>
<dbReference type="PANTHER" id="PTHR33744:SF1">
    <property type="entry name" value="DNA-BINDING TRANSCRIPTIONAL ACTIVATOR ADER"/>
    <property type="match status" value="1"/>
</dbReference>
<sequence>MPHSGSSTMRRAVARMSGRMPELADRLAAQILAGEEYRRPAELRDDLWQVCRIGLTHGVESILEPGRGRTDLEWAARLGRRRAEQGQPLDRLLRGYRLAGCVFWEAVVDAVAQDEPESVPALVRHATRTWHTIDEQSTAASAAYHRTVYDLLRRSEERSQAVLDALLEGNGTDATLLAAAAEVLDLPEHGRYAVVVASGPEPPIREAWPVDGLRLLWRVRADTQVALAVLGGADLDDLVAALRPHVRVPAGVSPVVESLADLAGARRLADLARRAAGEGVVLLDRKLPDALVLSQPRLAARLGQVALGPVLEVEDGYRDVLLDTLGTWLDCDGSTARAAALLYCHPNTVLNRLRRVERLTGRDLAKPRDMIELALALSATRLLP</sequence>
<feature type="domain" description="CdaR GGDEF-like" evidence="4">
    <location>
        <begin position="169"/>
        <end position="274"/>
    </location>
</feature>
<evidence type="ECO:0000259" key="4">
    <source>
        <dbReference type="Pfam" id="PF17853"/>
    </source>
</evidence>
<comment type="similarity">
    <text evidence="1">Belongs to the CdaR family.</text>
</comment>
<evidence type="ECO:0000259" key="3">
    <source>
        <dbReference type="Pfam" id="PF14361"/>
    </source>
</evidence>
<proteinExistence type="inferred from homology"/>
<dbReference type="InterPro" id="IPR051448">
    <property type="entry name" value="CdaR-like_regulators"/>
</dbReference>
<name>A0ABS7FRF9_9ACTN</name>
<evidence type="ECO:0000259" key="2">
    <source>
        <dbReference type="Pfam" id="PF13556"/>
    </source>
</evidence>
<evidence type="ECO:0000256" key="1">
    <source>
        <dbReference type="ARBA" id="ARBA00006754"/>
    </source>
</evidence>
<dbReference type="Pfam" id="PF13556">
    <property type="entry name" value="HTH_30"/>
    <property type="match status" value="1"/>
</dbReference>
<gene>
    <name evidence="5" type="ORF">K1Y72_07100</name>
</gene>
<dbReference type="Gene3D" id="1.10.10.2840">
    <property type="entry name" value="PucR C-terminal helix-turn-helix domain"/>
    <property type="match status" value="1"/>
</dbReference>
<dbReference type="Pfam" id="PF17853">
    <property type="entry name" value="GGDEF_2"/>
    <property type="match status" value="1"/>
</dbReference>
<dbReference type="EMBL" id="JAIBOA010000003">
    <property type="protein sequence ID" value="MBW8482127.1"/>
    <property type="molecule type" value="Genomic_DNA"/>
</dbReference>
<dbReference type="RefSeq" id="WP_220164399.1">
    <property type="nucleotide sequence ID" value="NZ_JAIBOA010000003.1"/>
</dbReference>
<keyword evidence="6" id="KW-1185">Reference proteome</keyword>
<dbReference type="Pfam" id="PF14361">
    <property type="entry name" value="RsbRD_N"/>
    <property type="match status" value="1"/>
</dbReference>
<accession>A0ABS7FRF9</accession>
<evidence type="ECO:0000313" key="5">
    <source>
        <dbReference type="EMBL" id="MBW8482127.1"/>
    </source>
</evidence>
<reference evidence="5 6" key="1">
    <citation type="submission" date="2021-07" db="EMBL/GenBank/DDBJ databases">
        <title>Actinomadura sp. PM05-2 isolated from lichen.</title>
        <authorList>
            <person name="Somphong A."/>
            <person name="Phongsopitanun W."/>
            <person name="Tanasupawat S."/>
            <person name="Peongsungnone V."/>
        </authorList>
    </citation>
    <scope>NUCLEOTIDE SEQUENCE [LARGE SCALE GENOMIC DNA]</scope>
    <source>
        <strain evidence="5 6">PM05-2</strain>
    </source>
</reference>
<evidence type="ECO:0000313" key="6">
    <source>
        <dbReference type="Proteomes" id="UP000774570"/>
    </source>
</evidence>
<dbReference type="PANTHER" id="PTHR33744">
    <property type="entry name" value="CARBOHYDRATE DIACID REGULATOR"/>
    <property type="match status" value="1"/>
</dbReference>
<dbReference type="InterPro" id="IPR042070">
    <property type="entry name" value="PucR_C-HTH_sf"/>
</dbReference>
<dbReference type="Proteomes" id="UP000774570">
    <property type="component" value="Unassembled WGS sequence"/>
</dbReference>
<protein>
    <submittedName>
        <fullName evidence="5">Helix-turn-helix domain-containing protein</fullName>
    </submittedName>
</protein>
<comment type="caution">
    <text evidence="5">The sequence shown here is derived from an EMBL/GenBank/DDBJ whole genome shotgun (WGS) entry which is preliminary data.</text>
</comment>
<feature type="domain" description="PucR C-terminal helix-turn-helix" evidence="2">
    <location>
        <begin position="321"/>
        <end position="378"/>
    </location>
</feature>